<evidence type="ECO:0000313" key="2">
    <source>
        <dbReference type="EMBL" id="KAI5441980.1"/>
    </source>
</evidence>
<dbReference type="Proteomes" id="UP001058974">
    <property type="component" value="Chromosome 1"/>
</dbReference>
<comment type="caution">
    <text evidence="2">The sequence shown here is derived from an EMBL/GenBank/DDBJ whole genome shotgun (WGS) entry which is preliminary data.</text>
</comment>
<dbReference type="PANTHER" id="PTHR12872">
    <property type="entry name" value="ALPHA-N-ACETYLGLUCOSAMINIDASE"/>
    <property type="match status" value="1"/>
</dbReference>
<dbReference type="Pfam" id="PF05089">
    <property type="entry name" value="NAGLU"/>
    <property type="match status" value="1"/>
</dbReference>
<dbReference type="InterPro" id="IPR024733">
    <property type="entry name" value="NAGLU_tim-barrel"/>
</dbReference>
<evidence type="ECO:0000259" key="1">
    <source>
        <dbReference type="Pfam" id="PF05089"/>
    </source>
</evidence>
<feature type="domain" description="Alpha-N-acetylglucosaminidase tim-barrel" evidence="1">
    <location>
        <begin position="1"/>
        <end position="61"/>
    </location>
</feature>
<gene>
    <name evidence="2" type="ORF">KIW84_011153</name>
</gene>
<proteinExistence type="predicted"/>
<sequence length="104" mass="11805">MQSGDNDAIWLMQGWLFTYDPFWRPPQMKALLHFVPVGNLVVLDLFAEVKPIWITSEQFYGFLTSGVCCTILQETLGCIEQNPIDYDLMSEMAFQHNKIAGAAS</sequence>
<name>A0A9D5BEB1_PEA</name>
<dbReference type="Gramene" id="Psat01G0115300-T1">
    <property type="protein sequence ID" value="KAI5441980.1"/>
    <property type="gene ID" value="KIW84_011153"/>
</dbReference>
<dbReference type="AlphaFoldDB" id="A0A9D5BEB1"/>
<keyword evidence="3" id="KW-1185">Reference proteome</keyword>
<dbReference type="Gene3D" id="3.20.20.80">
    <property type="entry name" value="Glycosidases"/>
    <property type="match status" value="1"/>
</dbReference>
<protein>
    <recommendedName>
        <fullName evidence="1">Alpha-N-acetylglucosaminidase tim-barrel domain-containing protein</fullName>
    </recommendedName>
</protein>
<dbReference type="PANTHER" id="PTHR12872:SF3">
    <property type="entry name" value="ALPHA-N-ACETYLGLUCOSAMINIDASE"/>
    <property type="match status" value="1"/>
</dbReference>
<dbReference type="InterPro" id="IPR007781">
    <property type="entry name" value="NAGLU"/>
</dbReference>
<organism evidence="2 3">
    <name type="scientific">Pisum sativum</name>
    <name type="common">Garden pea</name>
    <name type="synonym">Lathyrus oleraceus</name>
    <dbReference type="NCBI Taxonomy" id="3888"/>
    <lineage>
        <taxon>Eukaryota</taxon>
        <taxon>Viridiplantae</taxon>
        <taxon>Streptophyta</taxon>
        <taxon>Embryophyta</taxon>
        <taxon>Tracheophyta</taxon>
        <taxon>Spermatophyta</taxon>
        <taxon>Magnoliopsida</taxon>
        <taxon>eudicotyledons</taxon>
        <taxon>Gunneridae</taxon>
        <taxon>Pentapetalae</taxon>
        <taxon>rosids</taxon>
        <taxon>fabids</taxon>
        <taxon>Fabales</taxon>
        <taxon>Fabaceae</taxon>
        <taxon>Papilionoideae</taxon>
        <taxon>50 kb inversion clade</taxon>
        <taxon>NPAAA clade</taxon>
        <taxon>Hologalegina</taxon>
        <taxon>IRL clade</taxon>
        <taxon>Fabeae</taxon>
        <taxon>Lathyrus</taxon>
    </lineage>
</organism>
<reference evidence="2 3" key="1">
    <citation type="journal article" date="2022" name="Nat. Genet.">
        <title>Improved pea reference genome and pan-genome highlight genomic features and evolutionary characteristics.</title>
        <authorList>
            <person name="Yang T."/>
            <person name="Liu R."/>
            <person name="Luo Y."/>
            <person name="Hu S."/>
            <person name="Wang D."/>
            <person name="Wang C."/>
            <person name="Pandey M.K."/>
            <person name="Ge S."/>
            <person name="Xu Q."/>
            <person name="Li N."/>
            <person name="Li G."/>
            <person name="Huang Y."/>
            <person name="Saxena R.K."/>
            <person name="Ji Y."/>
            <person name="Li M."/>
            <person name="Yan X."/>
            <person name="He Y."/>
            <person name="Liu Y."/>
            <person name="Wang X."/>
            <person name="Xiang C."/>
            <person name="Varshney R.K."/>
            <person name="Ding H."/>
            <person name="Gao S."/>
            <person name="Zong X."/>
        </authorList>
    </citation>
    <scope>NUCLEOTIDE SEQUENCE [LARGE SCALE GENOMIC DNA]</scope>
    <source>
        <strain evidence="2 3">cv. Zhongwan 6</strain>
    </source>
</reference>
<evidence type="ECO:0000313" key="3">
    <source>
        <dbReference type="Proteomes" id="UP001058974"/>
    </source>
</evidence>
<accession>A0A9D5BEB1</accession>
<dbReference type="EMBL" id="JAMSHJ010000001">
    <property type="protein sequence ID" value="KAI5441980.1"/>
    <property type="molecule type" value="Genomic_DNA"/>
</dbReference>